<evidence type="ECO:0000313" key="2">
    <source>
        <dbReference type="EMBL" id="GAG97260.1"/>
    </source>
</evidence>
<feature type="transmembrane region" description="Helical" evidence="1">
    <location>
        <begin position="62"/>
        <end position="84"/>
    </location>
</feature>
<proteinExistence type="predicted"/>
<evidence type="ECO:0008006" key="3">
    <source>
        <dbReference type="Google" id="ProtNLM"/>
    </source>
</evidence>
<evidence type="ECO:0000256" key="1">
    <source>
        <dbReference type="SAM" id="Phobius"/>
    </source>
</evidence>
<name>X1BQE5_9ZZZZ</name>
<dbReference type="AlphaFoldDB" id="X1BQE5"/>
<keyword evidence="1" id="KW-0472">Membrane</keyword>
<keyword evidence="1" id="KW-0812">Transmembrane</keyword>
<feature type="transmembrane region" description="Helical" evidence="1">
    <location>
        <begin position="12"/>
        <end position="31"/>
    </location>
</feature>
<sequence>MVTKKELIKWAKVFSLIGGVLFVLGGLLLFIDYFLTTSILPDIARDIVIKTVVFSVLENLSAFNFILVLAILGVAFGAISIILVNAEISELATGIILIIIGILGLGFPGLFLVIGGIIYIIASTKKR</sequence>
<gene>
    <name evidence="2" type="ORF">S01H4_45198</name>
</gene>
<feature type="non-terminal residue" evidence="2">
    <location>
        <position position="127"/>
    </location>
</feature>
<dbReference type="EMBL" id="BART01025143">
    <property type="protein sequence ID" value="GAG97260.1"/>
    <property type="molecule type" value="Genomic_DNA"/>
</dbReference>
<accession>X1BQE5</accession>
<comment type="caution">
    <text evidence="2">The sequence shown here is derived from an EMBL/GenBank/DDBJ whole genome shotgun (WGS) entry which is preliminary data.</text>
</comment>
<protein>
    <recommendedName>
        <fullName evidence="3">DUF4064 domain-containing protein</fullName>
    </recommendedName>
</protein>
<organism evidence="2">
    <name type="scientific">marine sediment metagenome</name>
    <dbReference type="NCBI Taxonomy" id="412755"/>
    <lineage>
        <taxon>unclassified sequences</taxon>
        <taxon>metagenomes</taxon>
        <taxon>ecological metagenomes</taxon>
    </lineage>
</organism>
<reference evidence="2" key="1">
    <citation type="journal article" date="2014" name="Front. Microbiol.">
        <title>High frequency of phylogenetically diverse reductive dehalogenase-homologous genes in deep subseafloor sedimentary metagenomes.</title>
        <authorList>
            <person name="Kawai M."/>
            <person name="Futagami T."/>
            <person name="Toyoda A."/>
            <person name="Takaki Y."/>
            <person name="Nishi S."/>
            <person name="Hori S."/>
            <person name="Arai W."/>
            <person name="Tsubouchi T."/>
            <person name="Morono Y."/>
            <person name="Uchiyama I."/>
            <person name="Ito T."/>
            <person name="Fujiyama A."/>
            <person name="Inagaki F."/>
            <person name="Takami H."/>
        </authorList>
    </citation>
    <scope>NUCLEOTIDE SEQUENCE</scope>
    <source>
        <strain evidence="2">Expedition CK06-06</strain>
    </source>
</reference>
<feature type="transmembrane region" description="Helical" evidence="1">
    <location>
        <begin position="96"/>
        <end position="122"/>
    </location>
</feature>
<keyword evidence="1" id="KW-1133">Transmembrane helix</keyword>